<comment type="domain">
    <text evidence="6">ValRS has two distinct active sites: one for aminoacylation and one for editing. The misactivated threonine is translocated from the active site to the editing site.</text>
</comment>
<dbReference type="PANTHER" id="PTHR11946">
    <property type="entry name" value="VALYL-TRNA SYNTHETASES"/>
    <property type="match status" value="1"/>
</dbReference>
<evidence type="ECO:0000256" key="6">
    <source>
        <dbReference type="HAMAP-Rule" id="MF_02004"/>
    </source>
</evidence>
<comment type="subunit">
    <text evidence="6">Monomer.</text>
</comment>
<protein>
    <recommendedName>
        <fullName evidence="6">Valine--tRNA ligase</fullName>
        <ecNumber evidence="6">6.1.1.9</ecNumber>
    </recommendedName>
    <alternativeName>
        <fullName evidence="6">Valyl-tRNA synthetase</fullName>
        <shortName evidence="6">ValRS</shortName>
    </alternativeName>
</protein>
<dbReference type="InterPro" id="IPR013155">
    <property type="entry name" value="M/V/L/I-tRNA-synth_anticd-bd"/>
</dbReference>
<evidence type="ECO:0000256" key="1">
    <source>
        <dbReference type="ARBA" id="ARBA00022598"/>
    </source>
</evidence>
<gene>
    <name evidence="6" type="primary">valS</name>
    <name evidence="10" type="ORF">KQI89_02410</name>
</gene>
<dbReference type="NCBIfam" id="NF004349">
    <property type="entry name" value="PRK05729.1"/>
    <property type="match status" value="1"/>
</dbReference>
<proteinExistence type="inferred from homology"/>
<dbReference type="HAMAP" id="MF_02004">
    <property type="entry name" value="Val_tRNA_synth_type1"/>
    <property type="match status" value="1"/>
</dbReference>
<dbReference type="PROSITE" id="PS00178">
    <property type="entry name" value="AA_TRNA_LIGASE_I"/>
    <property type="match status" value="1"/>
</dbReference>
<dbReference type="Pfam" id="PF00133">
    <property type="entry name" value="tRNA-synt_1"/>
    <property type="match status" value="1"/>
</dbReference>
<organism evidence="10 11">
    <name type="scientific">Clostridium simiarum</name>
    <dbReference type="NCBI Taxonomy" id="2841506"/>
    <lineage>
        <taxon>Bacteria</taxon>
        <taxon>Bacillati</taxon>
        <taxon>Bacillota</taxon>
        <taxon>Clostridia</taxon>
        <taxon>Eubacteriales</taxon>
        <taxon>Clostridiaceae</taxon>
        <taxon>Clostridium</taxon>
    </lineage>
</organism>
<evidence type="ECO:0000256" key="5">
    <source>
        <dbReference type="ARBA" id="ARBA00023146"/>
    </source>
</evidence>
<keyword evidence="6" id="KW-0963">Cytoplasm</keyword>
<dbReference type="GO" id="GO:0004832">
    <property type="term" value="F:valine-tRNA ligase activity"/>
    <property type="evidence" value="ECO:0007669"/>
    <property type="project" value="UniProtKB-EC"/>
</dbReference>
<keyword evidence="1 6" id="KW-0436">Ligase</keyword>
<comment type="similarity">
    <text evidence="6">Belongs to the class-I aminoacyl-tRNA synthetase family. ValS type 1 subfamily.</text>
</comment>
<dbReference type="Pfam" id="PF08264">
    <property type="entry name" value="Anticodon_1"/>
    <property type="match status" value="1"/>
</dbReference>
<keyword evidence="3 6" id="KW-0067">ATP-binding</keyword>
<dbReference type="InterPro" id="IPR001412">
    <property type="entry name" value="aa-tRNA-synth_I_CS"/>
</dbReference>
<dbReference type="InterPro" id="IPR002300">
    <property type="entry name" value="aa-tRNA-synth_Ia"/>
</dbReference>
<keyword evidence="4 6" id="KW-0648">Protein biosynthesis</keyword>
<evidence type="ECO:0000256" key="4">
    <source>
        <dbReference type="ARBA" id="ARBA00022917"/>
    </source>
</evidence>
<comment type="function">
    <text evidence="6">Catalyzes the attachment of valine to tRNA(Val). As ValRS can inadvertently accommodate and process structurally similar amino acids such as threonine, to avoid such errors, it has a 'posttransfer' editing activity that hydrolyzes mischarged Thr-tRNA(Val) in a tRNA-dependent manner.</text>
</comment>
<dbReference type="EMBL" id="JAHLQL010000001">
    <property type="protein sequence ID" value="MBU5590606.1"/>
    <property type="molecule type" value="Genomic_DNA"/>
</dbReference>
<comment type="caution">
    <text evidence="10">The sequence shown here is derived from an EMBL/GenBank/DDBJ whole genome shotgun (WGS) entry which is preliminary data.</text>
</comment>
<keyword evidence="2 6" id="KW-0547">Nucleotide-binding</keyword>
<dbReference type="PANTHER" id="PTHR11946:SF93">
    <property type="entry name" value="VALINE--TRNA LIGASE, CHLOROPLASTIC_MITOCHONDRIAL 2"/>
    <property type="match status" value="1"/>
</dbReference>
<feature type="domain" description="Methionyl/Valyl/Leucyl/Isoleucyl-tRNA synthetase anticodon-binding" evidence="8">
    <location>
        <begin position="609"/>
        <end position="755"/>
    </location>
</feature>
<feature type="binding site" evidence="6">
    <location>
        <position position="529"/>
    </location>
    <ligand>
        <name>ATP</name>
        <dbReference type="ChEBI" id="CHEBI:30616"/>
    </ligand>
</feature>
<reference evidence="10 11" key="1">
    <citation type="submission" date="2021-06" db="EMBL/GenBank/DDBJ databases">
        <authorList>
            <person name="Sun Q."/>
            <person name="Li D."/>
        </authorList>
    </citation>
    <scope>NUCLEOTIDE SEQUENCE [LARGE SCALE GENOMIC DNA]</scope>
    <source>
        <strain evidence="10 11">MSJ-4</strain>
    </source>
</reference>
<dbReference type="NCBIfam" id="TIGR00422">
    <property type="entry name" value="valS"/>
    <property type="match status" value="1"/>
</dbReference>
<sequence>MTEKKNLNTTYNPKEFEERIYKVWEEKKYFTPKVDKNKKPYTIIMPPPNITGKLHLGHALDNTLQDMLIRFKRMQGYNALWLPGEDHASIATEVKVENELLKKGIKKKEIGREAFLEKVWEWTDEYRDRIRSQIKQMGCSVDFTRESFTMDERLNKAVKHVFVKLYEEGLVYQGNRITNWCPKCVTAISDAEIEHKEQQGNFWHIKYPLVGTDRYLEIATTRPETMLGDTAVAVNPKDERYKDLVGKMLLLPLVNREIPIIADDYVDMEFGTGAVKITPAHDPNDYEVGKRHNLKEIKVMDDKGHINEFGGKYKGLERYEARKAIVEDLKKEGYLVKIKEHVHNVGFHDRCGIVVEPIISKQWYVKMEGLAQPAIKAVKDGKTKFIPERFEKVYYNWMENIQDWCISRQLWWGHRIPVWYCQCGEIIVSEDTPNCCSKCGSNNLKQDSDVLDTWFSSALWPFSTLGWPEKTEDLEYFYPTDTLVTGYDIIFFWVARMVFSGIHNLGEVPFKNVFMHGMVRDSEGRKMSKSLGNGVDPLEVIDNYGADALRFMLVTGNAPGNDIRFYPERVESARNFANKIWNASRFVMMNLDEELMNKYKDCKEYSLADKWILSNMNRLVKEVTENMDKFELGIALQKIYDFIWTEFCDWYIELVKPVLYGEDEKQKGVTFNVLYRVLTTSLQLLHPVMPFITEEIYTHLNNEYESITISSWPQYDESISYEKSEIEMSYIIEGIKGLRNVRAEMNVPPSRKAKVLAYVLDEAKEAFAGGKTYFEKLASASEVEIIKDKSNLPDNLVSLVVKGGELFIPLLDLVDKEKELERLNKEKEKLQSEIERVEKKLSNEKFVSKAPEAVVEEEKAKGEKYKTMLDAVLGRIESLK</sequence>
<comment type="subcellular location">
    <subcellularLocation>
        <location evidence="6">Cytoplasm</location>
    </subcellularLocation>
</comment>
<keyword evidence="6" id="KW-0175">Coiled coil</keyword>
<evidence type="ECO:0000313" key="11">
    <source>
        <dbReference type="Proteomes" id="UP000736583"/>
    </source>
</evidence>
<name>A0ABS6EWZ1_9CLOT</name>
<dbReference type="InterPro" id="IPR019499">
    <property type="entry name" value="Val-tRNA_synth_tRNA-bd"/>
</dbReference>
<evidence type="ECO:0000259" key="7">
    <source>
        <dbReference type="Pfam" id="PF00133"/>
    </source>
</evidence>
<feature type="domain" description="Aminoacyl-tRNA synthetase class Ia" evidence="7">
    <location>
        <begin position="20"/>
        <end position="564"/>
    </location>
</feature>
<feature type="short sequence motif" description="'HIGH' region" evidence="6">
    <location>
        <begin position="48"/>
        <end position="58"/>
    </location>
</feature>
<evidence type="ECO:0000256" key="3">
    <source>
        <dbReference type="ARBA" id="ARBA00022840"/>
    </source>
</evidence>
<dbReference type="InterPro" id="IPR002303">
    <property type="entry name" value="Valyl-tRNA_ligase"/>
</dbReference>
<keyword evidence="5 6" id="KW-0030">Aminoacyl-tRNA synthetase</keyword>
<dbReference type="RefSeq" id="WP_216455760.1">
    <property type="nucleotide sequence ID" value="NZ_JAHLQL010000001.1"/>
</dbReference>
<evidence type="ECO:0000313" key="10">
    <source>
        <dbReference type="EMBL" id="MBU5590606.1"/>
    </source>
</evidence>
<dbReference type="EC" id="6.1.1.9" evidence="6"/>
<evidence type="ECO:0000259" key="8">
    <source>
        <dbReference type="Pfam" id="PF08264"/>
    </source>
</evidence>
<comment type="catalytic activity">
    <reaction evidence="6">
        <text>tRNA(Val) + L-valine + ATP = L-valyl-tRNA(Val) + AMP + diphosphate</text>
        <dbReference type="Rhea" id="RHEA:10704"/>
        <dbReference type="Rhea" id="RHEA-COMP:9672"/>
        <dbReference type="Rhea" id="RHEA-COMP:9708"/>
        <dbReference type="ChEBI" id="CHEBI:30616"/>
        <dbReference type="ChEBI" id="CHEBI:33019"/>
        <dbReference type="ChEBI" id="CHEBI:57762"/>
        <dbReference type="ChEBI" id="CHEBI:78442"/>
        <dbReference type="ChEBI" id="CHEBI:78537"/>
        <dbReference type="ChEBI" id="CHEBI:456215"/>
        <dbReference type="EC" id="6.1.1.9"/>
    </reaction>
</comment>
<dbReference type="InterPro" id="IPR033705">
    <property type="entry name" value="Anticodon_Ia_Val"/>
</dbReference>
<dbReference type="Pfam" id="PF10458">
    <property type="entry name" value="Val_tRNA-synt_C"/>
    <property type="match status" value="1"/>
</dbReference>
<accession>A0ABS6EWZ1</accession>
<comment type="domain">
    <text evidence="6">The C-terminal coiled-coil domain is crucial for aminoacylation activity.</text>
</comment>
<feature type="short sequence motif" description="'KMSKS' region" evidence="6">
    <location>
        <begin position="526"/>
        <end position="530"/>
    </location>
</feature>
<dbReference type="CDD" id="cd00817">
    <property type="entry name" value="ValRS_core"/>
    <property type="match status" value="1"/>
</dbReference>
<dbReference type="CDD" id="cd07962">
    <property type="entry name" value="Anticodon_Ia_Val"/>
    <property type="match status" value="1"/>
</dbReference>
<evidence type="ECO:0000256" key="2">
    <source>
        <dbReference type="ARBA" id="ARBA00022741"/>
    </source>
</evidence>
<evidence type="ECO:0000259" key="9">
    <source>
        <dbReference type="Pfam" id="PF10458"/>
    </source>
</evidence>
<feature type="domain" description="Valyl-tRNA synthetase tRNA-binding arm" evidence="9">
    <location>
        <begin position="817"/>
        <end position="880"/>
    </location>
</feature>
<feature type="coiled-coil region" evidence="6">
    <location>
        <begin position="810"/>
        <end position="847"/>
    </location>
</feature>
<dbReference type="Proteomes" id="UP000736583">
    <property type="component" value="Unassembled WGS sequence"/>
</dbReference>
<keyword evidence="11" id="KW-1185">Reference proteome</keyword>